<evidence type="ECO:0008006" key="8">
    <source>
        <dbReference type="Google" id="ProtNLM"/>
    </source>
</evidence>
<keyword evidence="7" id="KW-1185">Reference proteome</keyword>
<protein>
    <recommendedName>
        <fullName evidence="8">G-protein coupled receptors family 1 profile domain-containing protein</fullName>
    </recommendedName>
</protein>
<evidence type="ECO:0000256" key="4">
    <source>
        <dbReference type="ARBA" id="ARBA00023136"/>
    </source>
</evidence>
<keyword evidence="4 5" id="KW-0472">Membrane</keyword>
<feature type="transmembrane region" description="Helical" evidence="5">
    <location>
        <begin position="240"/>
        <end position="265"/>
    </location>
</feature>
<feature type="transmembrane region" description="Helical" evidence="5">
    <location>
        <begin position="209"/>
        <end position="228"/>
    </location>
</feature>
<feature type="transmembrane region" description="Helical" evidence="5">
    <location>
        <begin position="46"/>
        <end position="64"/>
    </location>
</feature>
<proteinExistence type="predicted"/>
<keyword evidence="2 5" id="KW-0812">Transmembrane</keyword>
<evidence type="ECO:0000256" key="2">
    <source>
        <dbReference type="ARBA" id="ARBA00022692"/>
    </source>
</evidence>
<dbReference type="PANTHER" id="PTHR23112:SF0">
    <property type="entry name" value="TRANSMEMBRANE PROTEIN 116"/>
    <property type="match status" value="1"/>
</dbReference>
<feature type="transmembrane region" description="Helical" evidence="5">
    <location>
        <begin position="84"/>
        <end position="107"/>
    </location>
</feature>
<evidence type="ECO:0000256" key="5">
    <source>
        <dbReference type="SAM" id="Phobius"/>
    </source>
</evidence>
<dbReference type="PANTHER" id="PTHR23112">
    <property type="entry name" value="G PROTEIN-COUPLED RECEPTOR 157-RELATED"/>
    <property type="match status" value="1"/>
</dbReference>
<dbReference type="AlphaFoldDB" id="A0A137P0F8"/>
<gene>
    <name evidence="6" type="ORF">CONCODRAFT_72244</name>
</gene>
<organism evidence="6 7">
    <name type="scientific">Conidiobolus coronatus (strain ATCC 28846 / CBS 209.66 / NRRL 28638)</name>
    <name type="common">Delacroixia coronata</name>
    <dbReference type="NCBI Taxonomy" id="796925"/>
    <lineage>
        <taxon>Eukaryota</taxon>
        <taxon>Fungi</taxon>
        <taxon>Fungi incertae sedis</taxon>
        <taxon>Zoopagomycota</taxon>
        <taxon>Entomophthoromycotina</taxon>
        <taxon>Entomophthoromycetes</taxon>
        <taxon>Entomophthorales</taxon>
        <taxon>Ancylistaceae</taxon>
        <taxon>Conidiobolus</taxon>
    </lineage>
</organism>
<keyword evidence="3 5" id="KW-1133">Transmembrane helix</keyword>
<dbReference type="GO" id="GO:0005886">
    <property type="term" value="C:plasma membrane"/>
    <property type="evidence" value="ECO:0007669"/>
    <property type="project" value="TreeGrafter"/>
</dbReference>
<evidence type="ECO:0000313" key="7">
    <source>
        <dbReference type="Proteomes" id="UP000070444"/>
    </source>
</evidence>
<sequence>MVNQDKLADYVQYYQPLALTSFILSVILFIFILITRLCRFKATRRLNYKLYLWTMLIDIINHLPLQFDLEDNVVGCKSYMIVNYIINFASICLNVALAYNIHMVFILNKSNRTLSEFHTMLVVIFASIVLTIPFATITLINPKCTLMIYYEGWRGLLKMLGLVGFSFFALTTYCLVIFIMVVKKLISHKVVNSNNVDNSQLTNNYIKKLIFRLCLYPLVPVLVWYPYILTTIIDTLDLTVYSYVFVGLQGIVASMQGMFNFLFFLSDPALPEIYMEIHDKYFKREHESKVQLTDFKDPEYNRNVALTYDLNSNSNNSSGLNINIKLV</sequence>
<feature type="transmembrane region" description="Helical" evidence="5">
    <location>
        <begin position="13"/>
        <end position="34"/>
    </location>
</feature>
<comment type="subcellular location">
    <subcellularLocation>
        <location evidence="1">Membrane</location>
        <topology evidence="1">Multi-pass membrane protein</topology>
    </subcellularLocation>
</comment>
<feature type="transmembrane region" description="Helical" evidence="5">
    <location>
        <begin position="160"/>
        <end position="182"/>
    </location>
</feature>
<dbReference type="Gene3D" id="1.20.1070.10">
    <property type="entry name" value="Rhodopsin 7-helix transmembrane proteins"/>
    <property type="match status" value="1"/>
</dbReference>
<dbReference type="GO" id="GO:0007189">
    <property type="term" value="P:adenylate cyclase-activating G protein-coupled receptor signaling pathway"/>
    <property type="evidence" value="ECO:0007669"/>
    <property type="project" value="TreeGrafter"/>
</dbReference>
<reference evidence="6 7" key="1">
    <citation type="journal article" date="2015" name="Genome Biol. Evol.">
        <title>Phylogenomic analyses indicate that early fungi evolved digesting cell walls of algal ancestors of land plants.</title>
        <authorList>
            <person name="Chang Y."/>
            <person name="Wang S."/>
            <person name="Sekimoto S."/>
            <person name="Aerts A.L."/>
            <person name="Choi C."/>
            <person name="Clum A."/>
            <person name="LaButti K.M."/>
            <person name="Lindquist E.A."/>
            <person name="Yee Ngan C."/>
            <person name="Ohm R.A."/>
            <person name="Salamov A.A."/>
            <person name="Grigoriev I.V."/>
            <person name="Spatafora J.W."/>
            <person name="Berbee M.L."/>
        </authorList>
    </citation>
    <scope>NUCLEOTIDE SEQUENCE [LARGE SCALE GENOMIC DNA]</scope>
    <source>
        <strain evidence="6 7">NRRL 28638</strain>
    </source>
</reference>
<evidence type="ECO:0000256" key="1">
    <source>
        <dbReference type="ARBA" id="ARBA00004141"/>
    </source>
</evidence>
<evidence type="ECO:0000256" key="3">
    <source>
        <dbReference type="ARBA" id="ARBA00022989"/>
    </source>
</evidence>
<feature type="transmembrane region" description="Helical" evidence="5">
    <location>
        <begin position="119"/>
        <end position="140"/>
    </location>
</feature>
<dbReference type="EMBL" id="KQ964575">
    <property type="protein sequence ID" value="KXN68458.1"/>
    <property type="molecule type" value="Genomic_DNA"/>
</dbReference>
<name>A0A137P0F8_CONC2</name>
<evidence type="ECO:0000313" key="6">
    <source>
        <dbReference type="EMBL" id="KXN68458.1"/>
    </source>
</evidence>
<dbReference type="SUPFAM" id="SSF81321">
    <property type="entry name" value="Family A G protein-coupled receptor-like"/>
    <property type="match status" value="1"/>
</dbReference>
<dbReference type="GO" id="GO:0004930">
    <property type="term" value="F:G protein-coupled receptor activity"/>
    <property type="evidence" value="ECO:0007669"/>
    <property type="project" value="TreeGrafter"/>
</dbReference>
<accession>A0A137P0F8</accession>
<dbReference type="Proteomes" id="UP000070444">
    <property type="component" value="Unassembled WGS sequence"/>
</dbReference>